<feature type="region of interest" description="Disordered" evidence="1">
    <location>
        <begin position="504"/>
        <end position="534"/>
    </location>
</feature>
<accession>A0ABT6QTD2</accession>
<dbReference type="InterPro" id="IPR010090">
    <property type="entry name" value="Phage_tape_meas"/>
</dbReference>
<organism evidence="3 4">
    <name type="scientific">Pseudomonas fungipugnans</name>
    <dbReference type="NCBI Taxonomy" id="3024217"/>
    <lineage>
        <taxon>Bacteria</taxon>
        <taxon>Pseudomonadati</taxon>
        <taxon>Pseudomonadota</taxon>
        <taxon>Gammaproteobacteria</taxon>
        <taxon>Pseudomonadales</taxon>
        <taxon>Pseudomonadaceae</taxon>
        <taxon>Pseudomonas</taxon>
    </lineage>
</organism>
<comment type="caution">
    <text evidence="3">The sequence shown here is derived from an EMBL/GenBank/DDBJ whole genome shotgun (WGS) entry which is preliminary data.</text>
</comment>
<protein>
    <submittedName>
        <fullName evidence="3">Phage tail tape measure protein</fullName>
    </submittedName>
</protein>
<feature type="compositionally biased region" description="Basic residues" evidence="1">
    <location>
        <begin position="512"/>
        <end position="525"/>
    </location>
</feature>
<sequence length="787" mass="80517">MADSKYALAGATSNALPQLGTASETSALSGFNDPMAGLNLALTTASLDIRLMVAEQVKLREALTLLNVALSSQQSLLKANASAPAASSEPKSKLKAEIEQRAPLDSLKSSMAIETAMVELNQVLKLDNVQLQKLSESNLKLATEKQVAASGATAVQLAQVELSAAKAGIGAGLEPAQKQEALLNFTRDSAVTASAFGLDVKAASEMLMGWRTSMNLDRGQSQNLADATHYLGNSGLNAKAADIGSVVQSAGEAGITSGLTPEQVAALAAAFLNSGADRASTDAGLKSFTAGLAKGDAASPKQREAWAALDPRFEPKAIADGLRTDPLATINLVLEALKKKPEDQQQSLTKTLFGDNAAILELLKKPEGVQKAFLSVSERTADASAPKFEGSVAKTADALGNTSQGRWNAHDASQTRLSSAVGSALMPVSDGVTTSVDRVTDGLSSLAEGSPKAAAGIALVAAALGSLLVALGGAVMGEVLSRVGKKVLNQAAARLPDSIGDLISDVDDGGRKGKRGKPMKSRTPKARSPGLGRRLISDTAKTRPFLKNATAKAMPFLKGAVAKTKPFLKTATAKTLPFLKGAAATAMPMLSGATATAMPFLQSAMAKAMPFLQGATAKAMPFLQGATAKAKPFLKVAPLLTLASAGYDYFKGSRNGDEKAVGGAVGELAGTVVGTAIGSFLLPGLGTAIGGYVGGMAGSWLGEKLASPADKLAAPDQVSKDLTNTNSQTTTQQNAMTANIYINGQDQASASQLANLVVQQITGQFGLLTTPNTLAMRSDAALTDGGT</sequence>
<evidence type="ECO:0000256" key="1">
    <source>
        <dbReference type="SAM" id="MobiDB-lite"/>
    </source>
</evidence>
<reference evidence="3 4" key="1">
    <citation type="submission" date="2023-02" db="EMBL/GenBank/DDBJ databases">
        <title>Pseudomonas chrutzelriedensis sp. nov., a potently antifungal strain isolated from moss.</title>
        <authorList>
            <person name="Schnyder A."/>
            <person name="Kalawong R."/>
            <person name="Eberl L."/>
            <person name="Agnoli K."/>
        </authorList>
    </citation>
    <scope>NUCLEOTIDE SEQUENCE [LARGE SCALE GENOMIC DNA]</scope>
    <source>
        <strain evidence="3 4">681</strain>
    </source>
</reference>
<dbReference type="Pfam" id="PF10145">
    <property type="entry name" value="PhageMin_Tail"/>
    <property type="match status" value="1"/>
</dbReference>
<dbReference type="NCBIfam" id="TIGR01760">
    <property type="entry name" value="tape_meas_TP901"/>
    <property type="match status" value="1"/>
</dbReference>
<feature type="domain" description="Phage tail tape measure protein" evidence="2">
    <location>
        <begin position="149"/>
        <end position="354"/>
    </location>
</feature>
<dbReference type="RefSeq" id="WP_282316786.1">
    <property type="nucleotide sequence ID" value="NZ_JARBWL010000002.1"/>
</dbReference>
<keyword evidence="4" id="KW-1185">Reference proteome</keyword>
<dbReference type="EMBL" id="JARBWL010000002">
    <property type="protein sequence ID" value="MDI2594145.1"/>
    <property type="molecule type" value="Genomic_DNA"/>
</dbReference>
<gene>
    <name evidence="3" type="ORF">POF45_22325</name>
</gene>
<proteinExistence type="predicted"/>
<evidence type="ECO:0000259" key="2">
    <source>
        <dbReference type="Pfam" id="PF10145"/>
    </source>
</evidence>
<dbReference type="Proteomes" id="UP001159100">
    <property type="component" value="Unassembled WGS sequence"/>
</dbReference>
<evidence type="ECO:0000313" key="4">
    <source>
        <dbReference type="Proteomes" id="UP001159100"/>
    </source>
</evidence>
<evidence type="ECO:0000313" key="3">
    <source>
        <dbReference type="EMBL" id="MDI2594145.1"/>
    </source>
</evidence>
<name>A0ABT6QTD2_9PSED</name>